<evidence type="ECO:0000313" key="2">
    <source>
        <dbReference type="EMBL" id="CAE4653315.1"/>
    </source>
</evidence>
<proteinExistence type="predicted"/>
<organism evidence="2">
    <name type="scientific">Alexandrium monilatum</name>
    <dbReference type="NCBI Taxonomy" id="311494"/>
    <lineage>
        <taxon>Eukaryota</taxon>
        <taxon>Sar</taxon>
        <taxon>Alveolata</taxon>
        <taxon>Dinophyceae</taxon>
        <taxon>Gonyaulacales</taxon>
        <taxon>Pyrocystaceae</taxon>
        <taxon>Alexandrium</taxon>
    </lineage>
</organism>
<accession>A0A7S4SR13</accession>
<name>A0A7S4SR13_9DINO</name>
<feature type="region of interest" description="Disordered" evidence="1">
    <location>
        <begin position="207"/>
        <end position="233"/>
    </location>
</feature>
<feature type="compositionally biased region" description="Low complexity" evidence="1">
    <location>
        <begin position="207"/>
        <end position="226"/>
    </location>
</feature>
<sequence>MVTMYSRPRLRAPTRRTRWNLVATAVALVALALTLTRSCSAFASGLRTTVSPKAAGPSATLQWQAAAPVDALPGADRTSGGAAWQCLGCAALFLASAVRHAQSGKAQKPRHTVTACKAAQAPAFAPAPAAPAQVPAPRPEVMLIDLTASEAPAVAKAPAPPMPSSCGGHLVNAAVAEVGAPAILAGASVQAAPQARRRASAGRFLGGARHARARSGPGRRAAAAQRTARRSFGARLQSAPPVPEVRPLPFDPSCLETRIQMGLRTSSCFRSARGREVKTPSASKASSESTGVYLKGIHFADRSRCATSLDEGNQPTGSGLSVKAVLDGGLRPCCAWRRRWSISGRSAGCEAWE</sequence>
<dbReference type="EMBL" id="HBNR01076887">
    <property type="protein sequence ID" value="CAE4653315.1"/>
    <property type="molecule type" value="Transcribed_RNA"/>
</dbReference>
<dbReference type="AlphaFoldDB" id="A0A7S4SR13"/>
<gene>
    <name evidence="2" type="ORF">AMON00008_LOCUS54680</name>
</gene>
<reference evidence="2" key="1">
    <citation type="submission" date="2021-01" db="EMBL/GenBank/DDBJ databases">
        <authorList>
            <person name="Corre E."/>
            <person name="Pelletier E."/>
            <person name="Niang G."/>
            <person name="Scheremetjew M."/>
            <person name="Finn R."/>
            <person name="Kale V."/>
            <person name="Holt S."/>
            <person name="Cochrane G."/>
            <person name="Meng A."/>
            <person name="Brown T."/>
            <person name="Cohen L."/>
        </authorList>
    </citation>
    <scope>NUCLEOTIDE SEQUENCE</scope>
    <source>
        <strain evidence="2">CCMP3105</strain>
    </source>
</reference>
<protein>
    <submittedName>
        <fullName evidence="2">Uncharacterized protein</fullName>
    </submittedName>
</protein>
<evidence type="ECO:0000256" key="1">
    <source>
        <dbReference type="SAM" id="MobiDB-lite"/>
    </source>
</evidence>